<reference evidence="1" key="2">
    <citation type="submission" date="2015-06" db="UniProtKB">
        <authorList>
            <consortium name="EnsemblProtists"/>
        </authorList>
    </citation>
    <scope>IDENTIFICATION</scope>
    <source>
        <strain evidence="1">Emoy2</strain>
    </source>
</reference>
<organism evidence="1 2">
    <name type="scientific">Hyaloperonospora arabidopsidis (strain Emoy2)</name>
    <name type="common">Downy mildew agent</name>
    <name type="synonym">Peronospora arabidopsidis</name>
    <dbReference type="NCBI Taxonomy" id="559515"/>
    <lineage>
        <taxon>Eukaryota</taxon>
        <taxon>Sar</taxon>
        <taxon>Stramenopiles</taxon>
        <taxon>Oomycota</taxon>
        <taxon>Peronosporomycetes</taxon>
        <taxon>Peronosporales</taxon>
        <taxon>Peronosporaceae</taxon>
        <taxon>Hyaloperonospora</taxon>
    </lineage>
</organism>
<dbReference type="EMBL" id="JH597876">
    <property type="status" value="NOT_ANNOTATED_CDS"/>
    <property type="molecule type" value="Genomic_DNA"/>
</dbReference>
<protein>
    <submittedName>
        <fullName evidence="1">Uncharacterized protein</fullName>
    </submittedName>
</protein>
<name>M4B7Y6_HYAAE</name>
<reference evidence="2" key="1">
    <citation type="journal article" date="2010" name="Science">
        <title>Signatures of adaptation to obligate biotrophy in the Hyaloperonospora arabidopsidis genome.</title>
        <authorList>
            <person name="Baxter L."/>
            <person name="Tripathy S."/>
            <person name="Ishaque N."/>
            <person name="Boot N."/>
            <person name="Cabral A."/>
            <person name="Kemen E."/>
            <person name="Thines M."/>
            <person name="Ah-Fong A."/>
            <person name="Anderson R."/>
            <person name="Badejoko W."/>
            <person name="Bittner-Eddy P."/>
            <person name="Boore J.L."/>
            <person name="Chibucos M.C."/>
            <person name="Coates M."/>
            <person name="Dehal P."/>
            <person name="Delehaunty K."/>
            <person name="Dong S."/>
            <person name="Downton P."/>
            <person name="Dumas B."/>
            <person name="Fabro G."/>
            <person name="Fronick C."/>
            <person name="Fuerstenberg S.I."/>
            <person name="Fulton L."/>
            <person name="Gaulin E."/>
            <person name="Govers F."/>
            <person name="Hughes L."/>
            <person name="Humphray S."/>
            <person name="Jiang R.H."/>
            <person name="Judelson H."/>
            <person name="Kamoun S."/>
            <person name="Kyung K."/>
            <person name="Meijer H."/>
            <person name="Minx P."/>
            <person name="Morris P."/>
            <person name="Nelson J."/>
            <person name="Phuntumart V."/>
            <person name="Qutob D."/>
            <person name="Rehmany A."/>
            <person name="Rougon-Cardoso A."/>
            <person name="Ryden P."/>
            <person name="Torto-Alalibo T."/>
            <person name="Studholme D."/>
            <person name="Wang Y."/>
            <person name="Win J."/>
            <person name="Wood J."/>
            <person name="Clifton S.W."/>
            <person name="Rogers J."/>
            <person name="Van den Ackerveken G."/>
            <person name="Jones J.D."/>
            <person name="McDowell J.M."/>
            <person name="Beynon J."/>
            <person name="Tyler B.M."/>
        </authorList>
    </citation>
    <scope>NUCLEOTIDE SEQUENCE [LARGE SCALE GENOMIC DNA]</scope>
    <source>
        <strain evidence="2">Emoy2</strain>
    </source>
</reference>
<dbReference type="VEuPathDB" id="FungiDB:HpaG802388"/>
<evidence type="ECO:0000313" key="1">
    <source>
        <dbReference type="EnsemblProtists" id="HpaP802388"/>
    </source>
</evidence>
<accession>M4B7Y6</accession>
<dbReference type="HOGENOM" id="CLU_761752_0_0_1"/>
<dbReference type="EnsemblProtists" id="HpaT802388">
    <property type="protein sequence ID" value="HpaP802388"/>
    <property type="gene ID" value="HpaG802388"/>
</dbReference>
<sequence>MARSRRDRHAPMVDQRKGDAVNIQILRRGGQWLKLRDILTWKWQGNSAITFELQRSRSPVYRRAVSVLCKAMVCNYSELFLEPSLLTRLKPISAGTPAHLSWHLSDTADSIIFYDGKLSVQPARSSRVTTANDEPVRTSTTRTLVFMIIRRCRASCSCTGVGVWRPNRSQYKKSAAMTCEAQGKLERDRAILVQAANNIELQGAFVQLGWSDIRAVTGGGATTIQTLFRLKTNKLNLWNYVHSDWSCPHEAFCLSSTRRHARGWRSVIVLKRSLMPIKTFEVSSALWRLTAASTIHAIWCARLRLRHEPDALQSTLRAVVSTTVDNALRDFVYLSSEFDTDVSSFPKKAVTGALAARLTEHTEE</sequence>
<dbReference type="InParanoid" id="M4B7Y6"/>
<dbReference type="Proteomes" id="UP000011713">
    <property type="component" value="Unassembled WGS sequence"/>
</dbReference>
<proteinExistence type="predicted"/>
<keyword evidence="2" id="KW-1185">Reference proteome</keyword>
<evidence type="ECO:0000313" key="2">
    <source>
        <dbReference type="Proteomes" id="UP000011713"/>
    </source>
</evidence>
<dbReference type="AlphaFoldDB" id="M4B7Y6"/>